<keyword evidence="5 6" id="KW-0326">Glycosidase</keyword>
<dbReference type="InterPro" id="IPR051018">
    <property type="entry name" value="Bacteriophage_GH24"/>
</dbReference>
<dbReference type="Pfam" id="PF00959">
    <property type="entry name" value="Phage_lysozyme"/>
    <property type="match status" value="1"/>
</dbReference>
<keyword evidence="7" id="KW-0472">Membrane</keyword>
<dbReference type="InterPro" id="IPR023347">
    <property type="entry name" value="Lysozyme_dom_sf"/>
</dbReference>
<dbReference type="Proteomes" id="UP000189426">
    <property type="component" value="Unassembled WGS sequence"/>
</dbReference>
<name>A0A1V3IJ53_9PAST</name>
<keyword evidence="3 6" id="KW-0081">Bacteriolytic enzyme</keyword>
<dbReference type="STRING" id="1908257.BKK47_02710"/>
<keyword evidence="2 6" id="KW-0929">Antimicrobial</keyword>
<evidence type="ECO:0000313" key="9">
    <source>
        <dbReference type="Proteomes" id="UP000189426"/>
    </source>
</evidence>
<dbReference type="HAMAP" id="MF_04136">
    <property type="entry name" value="SAR_ENDOLYSIN"/>
    <property type="match status" value="1"/>
</dbReference>
<evidence type="ECO:0000256" key="3">
    <source>
        <dbReference type="ARBA" id="ARBA00022638"/>
    </source>
</evidence>
<dbReference type="InterPro" id="IPR034690">
    <property type="entry name" value="Endolysin_T4_type"/>
</dbReference>
<reference evidence="8 9" key="1">
    <citation type="submission" date="2016-10" db="EMBL/GenBank/DDBJ databases">
        <title>Rodentibacter gen. nov. and new species.</title>
        <authorList>
            <person name="Christensen H."/>
        </authorList>
    </citation>
    <scope>NUCLEOTIDE SEQUENCE [LARGE SCALE GENOMIC DNA]</scope>
    <source>
        <strain evidence="8 9">Ppn418</strain>
    </source>
</reference>
<dbReference type="CDD" id="cd16901">
    <property type="entry name" value="lyz_P1"/>
    <property type="match status" value="1"/>
</dbReference>
<proteinExistence type="inferred from homology"/>
<dbReference type="PANTHER" id="PTHR38107">
    <property type="match status" value="1"/>
</dbReference>
<dbReference type="Gene3D" id="1.10.530.40">
    <property type="match status" value="1"/>
</dbReference>
<evidence type="ECO:0000256" key="2">
    <source>
        <dbReference type="ARBA" id="ARBA00022529"/>
    </source>
</evidence>
<keyword evidence="4 6" id="KW-0378">Hydrolase</keyword>
<dbReference type="AlphaFoldDB" id="A0A1V3IJ53"/>
<dbReference type="EC" id="3.2.1.17" evidence="6"/>
<organism evidence="8 9">
    <name type="scientific">Rodentibacter mrazii</name>
    <dbReference type="NCBI Taxonomy" id="1908257"/>
    <lineage>
        <taxon>Bacteria</taxon>
        <taxon>Pseudomonadati</taxon>
        <taxon>Pseudomonadota</taxon>
        <taxon>Gammaproteobacteria</taxon>
        <taxon>Pasteurellales</taxon>
        <taxon>Pasteurellaceae</taxon>
        <taxon>Rodentibacter</taxon>
    </lineage>
</organism>
<sequence>MSRLKIAGTVGGVVVCSVAAIIGIVQTEHPDLRVSEKGMEIIGNAEGCRRDPYQCPSDVLTVGIGSTEYGGEKINPNKRYTDKEIADRWANDLRIAERCVNQYGNGRNLPQGTFDAMTSIVFNVGCGAMRKSTMFRKANAGDYIGACNELPKWVYAGGKKLRGLEIRRDKERQLCLMELK</sequence>
<dbReference type="HAMAP" id="MF_04110">
    <property type="entry name" value="ENDOLYSIN_T4"/>
    <property type="match status" value="1"/>
</dbReference>
<dbReference type="InterPro" id="IPR023346">
    <property type="entry name" value="Lysozyme-like_dom_sf"/>
</dbReference>
<gene>
    <name evidence="8" type="ORF">BKK47_02710</name>
</gene>
<protein>
    <recommendedName>
        <fullName evidence="6">Lysozyme</fullName>
        <ecNumber evidence="6">3.2.1.17</ecNumber>
    </recommendedName>
</protein>
<accession>A0A1V3IJ53</accession>
<dbReference type="GO" id="GO:0031640">
    <property type="term" value="P:killing of cells of another organism"/>
    <property type="evidence" value="ECO:0007669"/>
    <property type="project" value="UniProtKB-KW"/>
</dbReference>
<evidence type="ECO:0000256" key="1">
    <source>
        <dbReference type="ARBA" id="ARBA00000632"/>
    </source>
</evidence>
<dbReference type="InterPro" id="IPR002196">
    <property type="entry name" value="Glyco_hydro_24"/>
</dbReference>
<dbReference type="GO" id="GO:0009253">
    <property type="term" value="P:peptidoglycan catabolic process"/>
    <property type="evidence" value="ECO:0007669"/>
    <property type="project" value="InterPro"/>
</dbReference>
<keyword evidence="7" id="KW-1133">Transmembrane helix</keyword>
<keyword evidence="7" id="KW-0812">Transmembrane</keyword>
<dbReference type="GO" id="GO:0042742">
    <property type="term" value="P:defense response to bacterium"/>
    <property type="evidence" value="ECO:0007669"/>
    <property type="project" value="UniProtKB-KW"/>
</dbReference>
<evidence type="ECO:0000313" key="8">
    <source>
        <dbReference type="EMBL" id="OOF40958.1"/>
    </source>
</evidence>
<feature type="transmembrane region" description="Helical" evidence="7">
    <location>
        <begin position="6"/>
        <end position="25"/>
    </location>
</feature>
<dbReference type="RefSeq" id="WP_077493390.1">
    <property type="nucleotide sequence ID" value="NZ_MLHG01000015.1"/>
</dbReference>
<comment type="similarity">
    <text evidence="6">Belongs to the glycosyl hydrolase 24 family.</text>
</comment>
<keyword evidence="9" id="KW-1185">Reference proteome</keyword>
<dbReference type="EMBL" id="MLHG01000015">
    <property type="protein sequence ID" value="OOF40958.1"/>
    <property type="molecule type" value="Genomic_DNA"/>
</dbReference>
<dbReference type="GO" id="GO:0003796">
    <property type="term" value="F:lysozyme activity"/>
    <property type="evidence" value="ECO:0007669"/>
    <property type="project" value="UniProtKB-EC"/>
</dbReference>
<evidence type="ECO:0000256" key="7">
    <source>
        <dbReference type="SAM" id="Phobius"/>
    </source>
</evidence>
<evidence type="ECO:0000256" key="5">
    <source>
        <dbReference type="ARBA" id="ARBA00023295"/>
    </source>
</evidence>
<comment type="catalytic activity">
    <reaction evidence="1 6">
        <text>Hydrolysis of (1-&gt;4)-beta-linkages between N-acetylmuramic acid and N-acetyl-D-glucosamine residues in a peptidoglycan and between N-acetyl-D-glucosamine residues in chitodextrins.</text>
        <dbReference type="EC" id="3.2.1.17"/>
    </reaction>
</comment>
<dbReference type="PANTHER" id="PTHR38107:SF4">
    <property type="entry name" value="LYSOZYME"/>
    <property type="match status" value="1"/>
</dbReference>
<dbReference type="SUPFAM" id="SSF53955">
    <property type="entry name" value="Lysozyme-like"/>
    <property type="match status" value="1"/>
</dbReference>
<dbReference type="InterPro" id="IPR043688">
    <property type="entry name" value="SAR_endolysin-like"/>
</dbReference>
<dbReference type="GO" id="GO:0016998">
    <property type="term" value="P:cell wall macromolecule catabolic process"/>
    <property type="evidence" value="ECO:0007669"/>
    <property type="project" value="InterPro"/>
</dbReference>
<evidence type="ECO:0000256" key="4">
    <source>
        <dbReference type="ARBA" id="ARBA00022801"/>
    </source>
</evidence>
<evidence type="ECO:0000256" key="6">
    <source>
        <dbReference type="RuleBase" id="RU003788"/>
    </source>
</evidence>
<comment type="caution">
    <text evidence="8">The sequence shown here is derived from an EMBL/GenBank/DDBJ whole genome shotgun (WGS) entry which is preliminary data.</text>
</comment>